<sequence length="406" mass="43480">MDHDNSSREASQGFEAEQETREVEGDLGNAEAEAEATSEASVDTRRDPDESQEQQSERPQPSAGPSQPSSSSQGIEGPSQTSARPHAPPRPGIRHERPTSVSRQNLAPFSQLPQYEEGGDDSIVPSTPTLFVPRRGDGFSEAVSSPQVPSSGFIFGSNPDIPNPSHRAGGLAQMAEGGLIDDTRIDLGQLDDGNRSQPTTPVHRSPSGNEGGVSTSEGGTVAQREPPVVVVTGAEQSNDEASQGSRDNFPEADSMAAAVDDGEGEDEEGEEEDIEDEEEEDEEDIRDEEDSDEVEHVEEEEHGHVDDMEERGESDDSSQPAQEVASGPVSSPTSPSQRRITPITWRDPSHGRLDRDSGPSIFGGRPRGLLNRERGRGMMGRGVSPLMRGGTARARRSRPSFSRGGT</sequence>
<feature type="compositionally biased region" description="Acidic residues" evidence="1">
    <location>
        <begin position="307"/>
        <end position="316"/>
    </location>
</feature>
<organism evidence="2 3">
    <name type="scientific">Halocaridina rubra</name>
    <name type="common">Hawaiian red shrimp</name>
    <dbReference type="NCBI Taxonomy" id="373956"/>
    <lineage>
        <taxon>Eukaryota</taxon>
        <taxon>Metazoa</taxon>
        <taxon>Ecdysozoa</taxon>
        <taxon>Arthropoda</taxon>
        <taxon>Crustacea</taxon>
        <taxon>Multicrustacea</taxon>
        <taxon>Malacostraca</taxon>
        <taxon>Eumalacostraca</taxon>
        <taxon>Eucarida</taxon>
        <taxon>Decapoda</taxon>
        <taxon>Pleocyemata</taxon>
        <taxon>Caridea</taxon>
        <taxon>Atyoidea</taxon>
        <taxon>Atyidae</taxon>
        <taxon>Halocaridina</taxon>
    </lineage>
</organism>
<feature type="compositionally biased region" description="Polar residues" evidence="1">
    <location>
        <begin position="234"/>
        <end position="246"/>
    </location>
</feature>
<feature type="compositionally biased region" description="Acidic residues" evidence="1">
    <location>
        <begin position="260"/>
        <end position="298"/>
    </location>
</feature>
<accession>A0AAN8WGF4</accession>
<reference evidence="2 3" key="1">
    <citation type="submission" date="2023-11" db="EMBL/GenBank/DDBJ databases">
        <title>Halocaridina rubra genome assembly.</title>
        <authorList>
            <person name="Smith C."/>
        </authorList>
    </citation>
    <scope>NUCLEOTIDE SEQUENCE [LARGE SCALE GENOMIC DNA]</scope>
    <source>
        <strain evidence="2">EP-1</strain>
        <tissue evidence="2">Whole</tissue>
    </source>
</reference>
<dbReference type="AlphaFoldDB" id="A0AAN8WGF4"/>
<feature type="compositionally biased region" description="Polar residues" evidence="1">
    <location>
        <begin position="328"/>
        <end position="339"/>
    </location>
</feature>
<keyword evidence="3" id="KW-1185">Reference proteome</keyword>
<feature type="compositionally biased region" description="Polar residues" evidence="1">
    <location>
        <begin position="195"/>
        <end position="218"/>
    </location>
</feature>
<gene>
    <name evidence="2" type="ORF">SK128_024225</name>
</gene>
<name>A0AAN8WGF4_HALRR</name>
<feature type="region of interest" description="Disordered" evidence="1">
    <location>
        <begin position="1"/>
        <end position="406"/>
    </location>
</feature>
<feature type="compositionally biased region" description="Basic and acidic residues" evidence="1">
    <location>
        <begin position="347"/>
        <end position="357"/>
    </location>
</feature>
<proteinExistence type="predicted"/>
<protein>
    <submittedName>
        <fullName evidence="2">Uncharacterized protein</fullName>
    </submittedName>
</protein>
<dbReference type="EMBL" id="JAXCGZ010020461">
    <property type="protein sequence ID" value="KAK7065596.1"/>
    <property type="molecule type" value="Genomic_DNA"/>
</dbReference>
<feature type="compositionally biased region" description="Low complexity" evidence="1">
    <location>
        <begin position="53"/>
        <end position="80"/>
    </location>
</feature>
<evidence type="ECO:0000313" key="2">
    <source>
        <dbReference type="EMBL" id="KAK7065596.1"/>
    </source>
</evidence>
<evidence type="ECO:0000313" key="3">
    <source>
        <dbReference type="Proteomes" id="UP001381693"/>
    </source>
</evidence>
<evidence type="ECO:0000256" key="1">
    <source>
        <dbReference type="SAM" id="MobiDB-lite"/>
    </source>
</evidence>
<dbReference type="Proteomes" id="UP001381693">
    <property type="component" value="Unassembled WGS sequence"/>
</dbReference>
<comment type="caution">
    <text evidence="2">The sequence shown here is derived from an EMBL/GenBank/DDBJ whole genome shotgun (WGS) entry which is preliminary data.</text>
</comment>
<feature type="compositionally biased region" description="Polar residues" evidence="1">
    <location>
        <begin position="99"/>
        <end position="113"/>
    </location>
</feature>